<comment type="caution">
    <text evidence="1">The sequence shown here is derived from an EMBL/GenBank/DDBJ whole genome shotgun (WGS) entry which is preliminary data.</text>
</comment>
<accession>A0A1Q9AMU5</accession>
<dbReference type="STRING" id="1672749.BJF92_11245"/>
<proteinExistence type="predicted"/>
<evidence type="ECO:0000313" key="2">
    <source>
        <dbReference type="Proteomes" id="UP000186143"/>
    </source>
</evidence>
<protein>
    <submittedName>
        <fullName evidence="1">Uncharacterized protein</fullName>
    </submittedName>
</protein>
<name>A0A1Q9AMU5_9HYPH</name>
<reference evidence="1 2" key="1">
    <citation type="submission" date="2016-09" db="EMBL/GenBank/DDBJ databases">
        <title>Rhizobium sp. nov., a novel species isolated from the rice rhizosphere.</title>
        <authorList>
            <person name="Zhao J."/>
            <person name="Zhang X."/>
        </authorList>
    </citation>
    <scope>NUCLEOTIDE SEQUENCE [LARGE SCALE GENOMIC DNA]</scope>
    <source>
        <strain evidence="1 2">MH17</strain>
    </source>
</reference>
<dbReference type="EMBL" id="MKIO01000021">
    <property type="protein sequence ID" value="OLP56656.1"/>
    <property type="molecule type" value="Genomic_DNA"/>
</dbReference>
<sequence>MPQMRQAHKDWPTFKDDSATKVERAFLALDEDDRKLALDRVSAFLRKREALGQNSGSFGDYLRRRLWEGLTEQDLRDAAPACLYSRFSRAWYGAVLATLLKPEAPLPRLTRFQQVEIAKGGPIAARILQDRRALYGWPAVHGLYAAKAVKVPAGIAEASRSFVAVPAGSDALATWEAAFRSRGWPWPDLGTHQWHHFPPLEGLRMQDVDAALAAFERALSGDRTGDDADQA</sequence>
<evidence type="ECO:0000313" key="1">
    <source>
        <dbReference type="EMBL" id="OLP56656.1"/>
    </source>
</evidence>
<dbReference type="AlphaFoldDB" id="A0A1Q9AMU5"/>
<gene>
    <name evidence="1" type="ORF">BJF92_11245</name>
</gene>
<dbReference type="Proteomes" id="UP000186143">
    <property type="component" value="Unassembled WGS sequence"/>
</dbReference>
<organism evidence="1 2">
    <name type="scientific">Xaviernesmea rhizosphaerae</name>
    <dbReference type="NCBI Taxonomy" id="1672749"/>
    <lineage>
        <taxon>Bacteria</taxon>
        <taxon>Pseudomonadati</taxon>
        <taxon>Pseudomonadota</taxon>
        <taxon>Alphaproteobacteria</taxon>
        <taxon>Hyphomicrobiales</taxon>
        <taxon>Rhizobiaceae</taxon>
        <taxon>Rhizobium/Agrobacterium group</taxon>
        <taxon>Xaviernesmea</taxon>
    </lineage>
</organism>